<protein>
    <submittedName>
        <fullName evidence="2">Peptide ABC transporter ATPase</fullName>
    </submittedName>
</protein>
<dbReference type="RefSeq" id="WP_215487266.1">
    <property type="nucleotide sequence ID" value="NZ_BAAAPJ010000002.1"/>
</dbReference>
<dbReference type="Gene3D" id="3.40.50.12080">
    <property type="match status" value="2"/>
</dbReference>
<name>A0ABS5XU11_9MICO</name>
<feature type="domain" description="Polysaccharide biosynthesis enzyme WcbI" evidence="1">
    <location>
        <begin position="39"/>
        <end position="229"/>
    </location>
</feature>
<gene>
    <name evidence="2" type="ORF">J0P97_08105</name>
</gene>
<dbReference type="EMBL" id="JAFLHG010000006">
    <property type="protein sequence ID" value="MBT8798032.1"/>
    <property type="molecule type" value="Genomic_DNA"/>
</dbReference>
<dbReference type="InterPro" id="IPR041307">
    <property type="entry name" value="WcbI"/>
</dbReference>
<accession>A0ABS5XU11</accession>
<organism evidence="2 3">
    <name type="scientific">Microbacterium flavum</name>
    <dbReference type="NCBI Taxonomy" id="415216"/>
    <lineage>
        <taxon>Bacteria</taxon>
        <taxon>Bacillati</taxon>
        <taxon>Actinomycetota</taxon>
        <taxon>Actinomycetes</taxon>
        <taxon>Micrococcales</taxon>
        <taxon>Microbacteriaceae</taxon>
        <taxon>Microbacterium</taxon>
    </lineage>
</organism>
<evidence type="ECO:0000259" key="1">
    <source>
        <dbReference type="Pfam" id="PF18588"/>
    </source>
</evidence>
<dbReference type="Proteomes" id="UP000740605">
    <property type="component" value="Unassembled WGS sequence"/>
</dbReference>
<evidence type="ECO:0000313" key="2">
    <source>
        <dbReference type="EMBL" id="MBT8798032.1"/>
    </source>
</evidence>
<proteinExistence type="predicted"/>
<keyword evidence="3" id="KW-1185">Reference proteome</keyword>
<comment type="caution">
    <text evidence="2">The sequence shown here is derived from an EMBL/GenBank/DDBJ whole genome shotgun (WGS) entry which is preliminary data.</text>
</comment>
<evidence type="ECO:0000313" key="3">
    <source>
        <dbReference type="Proteomes" id="UP000740605"/>
    </source>
</evidence>
<reference evidence="2 3" key="1">
    <citation type="submission" date="2021-03" db="EMBL/GenBank/DDBJ databases">
        <title>Microbacterium pauli sp. nov., isolated from microfiltered milk.</title>
        <authorList>
            <person name="Bellassi P."/>
            <person name="Fontana A."/>
            <person name="Callegari M.L."/>
            <person name="Lorenzo M."/>
            <person name="Cappa F."/>
        </authorList>
    </citation>
    <scope>NUCLEOTIDE SEQUENCE [LARGE SCALE GENOMIC DNA]</scope>
    <source>
        <strain evidence="2 3">DSM 18909</strain>
    </source>
</reference>
<sequence length="309" mass="32982">MRDADRSDRAIAAPGSAVLGRRRHYGEFFGLDPLPERFGIVIGNCQAESMRLVLDAPERRFVRVPPVHELDAADAARLRELVALADHIVSQPIRDDYRSLPVGTRQITALAAGPVVTVPPARFAGLHPFQAAIRVAGVEEDPPIVAYHDVRTLAAAAGREAAPALSPDAVRALGDASVDVLREREERTDVPLSDLYATVTADHARTVNHPGNAIFLPLGARLLAALGLDGGVVDPGRPLLSAVRAPLLPEVVEAWSLPDEPRAHWIVDGREVDDAEIRAAHTAWYAAHPGFVAAAVARLAPLLSAWGAA</sequence>
<dbReference type="Pfam" id="PF18588">
    <property type="entry name" value="WcbI"/>
    <property type="match status" value="1"/>
</dbReference>